<gene>
    <name evidence="1" type="ORF">GR206_21160</name>
</gene>
<reference evidence="1 2" key="1">
    <citation type="submission" date="2019-12" db="EMBL/GenBank/DDBJ databases">
        <title>Rhizobium genotypes associated with high levels of biological nitrogen fixation by grain legumes in a temperate-maritime cropping system.</title>
        <authorList>
            <person name="Maluk M."/>
            <person name="Francesc Ferrando Molina F."/>
            <person name="Lopez Del Egido L."/>
            <person name="Lafos M."/>
            <person name="Langarica-Fuentes A."/>
            <person name="Gebre Yohannes G."/>
            <person name="Young M.W."/>
            <person name="Martin P."/>
            <person name="Gantlett R."/>
            <person name="Kenicer G."/>
            <person name="Hawes C."/>
            <person name="Begg G.S."/>
            <person name="Quilliam R.S."/>
            <person name="Squire G.R."/>
            <person name="Poole P.S."/>
            <person name="Young P.W."/>
            <person name="Iannetta P.M."/>
            <person name="James E.K."/>
        </authorList>
    </citation>
    <scope>NUCLEOTIDE SEQUENCE [LARGE SCALE GENOMIC DNA]</scope>
    <source>
        <strain evidence="1 2">JHI2449</strain>
    </source>
</reference>
<dbReference type="AlphaFoldDB" id="A0A6N9ZL80"/>
<sequence>MSKITLFRFRRNVDIRLYAWADERFPAHLIAADWVPVRGILSVEENRRDIRGRLDAQGYAMIETRVEIVDLPYQVRARDRSIRRAADA</sequence>
<dbReference type="RefSeq" id="WP_163880650.1">
    <property type="nucleotide sequence ID" value="NZ_WUEP01000016.1"/>
</dbReference>
<protein>
    <submittedName>
        <fullName evidence="1">Uncharacterized protein</fullName>
    </submittedName>
</protein>
<dbReference type="Proteomes" id="UP000468864">
    <property type="component" value="Unassembled WGS sequence"/>
</dbReference>
<evidence type="ECO:0000313" key="1">
    <source>
        <dbReference type="EMBL" id="NEH93498.1"/>
    </source>
</evidence>
<evidence type="ECO:0000313" key="2">
    <source>
        <dbReference type="Proteomes" id="UP000468864"/>
    </source>
</evidence>
<name>A0A6N9ZL80_9HYPH</name>
<accession>A0A6N9ZL80</accession>
<organism evidence="1 2">
    <name type="scientific">Rhizobium laguerreae</name>
    <dbReference type="NCBI Taxonomy" id="1076926"/>
    <lineage>
        <taxon>Bacteria</taxon>
        <taxon>Pseudomonadati</taxon>
        <taxon>Pseudomonadota</taxon>
        <taxon>Alphaproteobacteria</taxon>
        <taxon>Hyphomicrobiales</taxon>
        <taxon>Rhizobiaceae</taxon>
        <taxon>Rhizobium/Agrobacterium group</taxon>
        <taxon>Rhizobium</taxon>
    </lineage>
</organism>
<dbReference type="EMBL" id="WUEP01000016">
    <property type="protein sequence ID" value="NEH93498.1"/>
    <property type="molecule type" value="Genomic_DNA"/>
</dbReference>
<comment type="caution">
    <text evidence="1">The sequence shown here is derived from an EMBL/GenBank/DDBJ whole genome shotgun (WGS) entry which is preliminary data.</text>
</comment>
<proteinExistence type="predicted"/>